<gene>
    <name evidence="1" type="ORF">EVAR_45420_1</name>
</gene>
<comment type="caution">
    <text evidence="1">The sequence shown here is derived from an EMBL/GenBank/DDBJ whole genome shotgun (WGS) entry which is preliminary data.</text>
</comment>
<organism evidence="1 2">
    <name type="scientific">Eumeta variegata</name>
    <name type="common">Bagworm moth</name>
    <name type="synonym">Eumeta japonica</name>
    <dbReference type="NCBI Taxonomy" id="151549"/>
    <lineage>
        <taxon>Eukaryota</taxon>
        <taxon>Metazoa</taxon>
        <taxon>Ecdysozoa</taxon>
        <taxon>Arthropoda</taxon>
        <taxon>Hexapoda</taxon>
        <taxon>Insecta</taxon>
        <taxon>Pterygota</taxon>
        <taxon>Neoptera</taxon>
        <taxon>Endopterygota</taxon>
        <taxon>Lepidoptera</taxon>
        <taxon>Glossata</taxon>
        <taxon>Ditrysia</taxon>
        <taxon>Tineoidea</taxon>
        <taxon>Psychidae</taxon>
        <taxon>Oiketicinae</taxon>
        <taxon>Eumeta</taxon>
    </lineage>
</organism>
<dbReference type="EMBL" id="BGZK01001833">
    <property type="protein sequence ID" value="GBP87055.1"/>
    <property type="molecule type" value="Genomic_DNA"/>
</dbReference>
<protein>
    <submittedName>
        <fullName evidence="1">Uncharacterized protein</fullName>
    </submittedName>
</protein>
<evidence type="ECO:0000313" key="2">
    <source>
        <dbReference type="Proteomes" id="UP000299102"/>
    </source>
</evidence>
<proteinExistence type="predicted"/>
<evidence type="ECO:0000313" key="1">
    <source>
        <dbReference type="EMBL" id="GBP87055.1"/>
    </source>
</evidence>
<dbReference type="OrthoDB" id="10071220at2759"/>
<name>A0A4C1ZKJ8_EUMVA</name>
<sequence length="155" mass="17138">MTTVLSYQSSRTGPLSVPENMVQNLRTHVNQLVDQSNARNQAINQVYTQEDIARSAAADYSSRGVNSAYHTDMEEKPLSPPHETVSYLGIDTDQDAVFGHEMLKDGPPVETLNGVHQAEQNSGGRTMIAQTSSRSALEQKMLNPFATIFTLLHYE</sequence>
<keyword evidence="2" id="KW-1185">Reference proteome</keyword>
<reference evidence="1 2" key="1">
    <citation type="journal article" date="2019" name="Commun. Biol.">
        <title>The bagworm genome reveals a unique fibroin gene that provides high tensile strength.</title>
        <authorList>
            <person name="Kono N."/>
            <person name="Nakamura H."/>
            <person name="Ohtoshi R."/>
            <person name="Tomita M."/>
            <person name="Numata K."/>
            <person name="Arakawa K."/>
        </authorList>
    </citation>
    <scope>NUCLEOTIDE SEQUENCE [LARGE SCALE GENOMIC DNA]</scope>
</reference>
<accession>A0A4C1ZKJ8</accession>
<dbReference type="AlphaFoldDB" id="A0A4C1ZKJ8"/>
<dbReference type="Proteomes" id="UP000299102">
    <property type="component" value="Unassembled WGS sequence"/>
</dbReference>